<dbReference type="Gene3D" id="3.40.630.30">
    <property type="match status" value="1"/>
</dbReference>
<name>D3BMI7_HETP5</name>
<dbReference type="InterPro" id="IPR055100">
    <property type="entry name" value="GNAT_LYC1-like"/>
</dbReference>
<dbReference type="AlphaFoldDB" id="D3BMI7"/>
<dbReference type="InParanoid" id="D3BMI7"/>
<dbReference type="PROSITE" id="PS51186">
    <property type="entry name" value="GNAT"/>
    <property type="match status" value="1"/>
</dbReference>
<evidence type="ECO:0000259" key="1">
    <source>
        <dbReference type="PROSITE" id="PS51186"/>
    </source>
</evidence>
<dbReference type="PANTHER" id="PTHR34815:SF2">
    <property type="entry name" value="N-ACETYLTRANSFERASE DOMAIN-CONTAINING PROTEIN"/>
    <property type="match status" value="1"/>
</dbReference>
<dbReference type="InterPro" id="IPR000182">
    <property type="entry name" value="GNAT_dom"/>
</dbReference>
<evidence type="ECO:0000313" key="3">
    <source>
        <dbReference type="Proteomes" id="UP000001396"/>
    </source>
</evidence>
<dbReference type="EMBL" id="ADBJ01000043">
    <property type="protein sequence ID" value="EFA77199.1"/>
    <property type="molecule type" value="Genomic_DNA"/>
</dbReference>
<dbReference type="STRING" id="670386.D3BMI7"/>
<dbReference type="PANTHER" id="PTHR34815">
    <property type="entry name" value="LYSINE ACETYLTRANSFERASE"/>
    <property type="match status" value="1"/>
</dbReference>
<dbReference type="GO" id="GO:0016747">
    <property type="term" value="F:acyltransferase activity, transferring groups other than amino-acyl groups"/>
    <property type="evidence" value="ECO:0007669"/>
    <property type="project" value="InterPro"/>
</dbReference>
<dbReference type="Pfam" id="PF22998">
    <property type="entry name" value="GNAT_LYC1-like"/>
    <property type="match status" value="1"/>
</dbReference>
<proteinExistence type="predicted"/>
<keyword evidence="3" id="KW-1185">Reference proteome</keyword>
<comment type="caution">
    <text evidence="2">The sequence shown here is derived from an EMBL/GenBank/DDBJ whole genome shotgun (WGS) entry which is preliminary data.</text>
</comment>
<sequence length="298" mass="34577">MDSDTYELREATWEEFHQNTIDNFVEWGHPLNIDAYWQREVDSKDVVSNHRPWCFLYNGVTVASCETYGENSAYCYVENDEYKLLRGRSESVASVFVAIKYRNKGYATKMMRMLRERCHKEGAIFVDLYSDIDPIVYEKCGWHKQPDTSIIIDTTDNSYSTSLTESERSSVQMLEVKPSVYGAFVDQSVILWSQDLRDLELNILCLAAETKEKFKLLVDLAYEEAQRFNLKKVKIWWSESSVLTKEYVEYINQPLQSRNGSVPMVVSFINPDHTTGGVTTSDTTNQSQMVNIEKFTWV</sequence>
<accession>D3BMI7</accession>
<dbReference type="GeneID" id="31367874"/>
<dbReference type="InterPro" id="IPR053013">
    <property type="entry name" value="LAT"/>
</dbReference>
<dbReference type="OMA" id="IWINVEK"/>
<dbReference type="Proteomes" id="UP000001396">
    <property type="component" value="Unassembled WGS sequence"/>
</dbReference>
<organism evidence="2 3">
    <name type="scientific">Heterostelium pallidum (strain ATCC 26659 / Pp 5 / PN500)</name>
    <name type="common">Cellular slime mold</name>
    <name type="synonym">Polysphondylium pallidum</name>
    <dbReference type="NCBI Taxonomy" id="670386"/>
    <lineage>
        <taxon>Eukaryota</taxon>
        <taxon>Amoebozoa</taxon>
        <taxon>Evosea</taxon>
        <taxon>Eumycetozoa</taxon>
        <taxon>Dictyostelia</taxon>
        <taxon>Acytosteliales</taxon>
        <taxon>Acytosteliaceae</taxon>
        <taxon>Heterostelium</taxon>
    </lineage>
</organism>
<feature type="domain" description="N-acetyltransferase" evidence="1">
    <location>
        <begin position="3"/>
        <end position="164"/>
    </location>
</feature>
<dbReference type="SUPFAM" id="SSF55729">
    <property type="entry name" value="Acyl-CoA N-acyltransferases (Nat)"/>
    <property type="match status" value="1"/>
</dbReference>
<evidence type="ECO:0000313" key="2">
    <source>
        <dbReference type="EMBL" id="EFA77199.1"/>
    </source>
</evidence>
<dbReference type="InterPro" id="IPR016181">
    <property type="entry name" value="Acyl_CoA_acyltransferase"/>
</dbReference>
<dbReference type="CDD" id="cd04301">
    <property type="entry name" value="NAT_SF"/>
    <property type="match status" value="1"/>
</dbReference>
<protein>
    <recommendedName>
        <fullName evidence="1">N-acetyltransferase domain-containing protein</fullName>
    </recommendedName>
</protein>
<reference evidence="2 3" key="1">
    <citation type="journal article" date="2011" name="Genome Res.">
        <title>Phylogeny-wide analysis of social amoeba genomes highlights ancient origins for complex intercellular communication.</title>
        <authorList>
            <person name="Heidel A.J."/>
            <person name="Lawal H.M."/>
            <person name="Felder M."/>
            <person name="Schilde C."/>
            <person name="Helps N.R."/>
            <person name="Tunggal B."/>
            <person name="Rivero F."/>
            <person name="John U."/>
            <person name="Schleicher M."/>
            <person name="Eichinger L."/>
            <person name="Platzer M."/>
            <person name="Noegel A.A."/>
            <person name="Schaap P."/>
            <person name="Gloeckner G."/>
        </authorList>
    </citation>
    <scope>NUCLEOTIDE SEQUENCE [LARGE SCALE GENOMIC DNA]</scope>
    <source>
        <strain evidence="3">ATCC 26659 / Pp 5 / PN500</strain>
    </source>
</reference>
<gene>
    <name evidence="2" type="ORF">PPL_12407</name>
</gene>
<dbReference type="Pfam" id="PF13527">
    <property type="entry name" value="Acetyltransf_9"/>
    <property type="match status" value="1"/>
</dbReference>
<dbReference type="RefSeq" id="XP_020429328.1">
    <property type="nucleotide sequence ID" value="XM_020583141.1"/>
</dbReference>